<accession>A0A6A6IR77</accession>
<dbReference type="SUPFAM" id="SSF52833">
    <property type="entry name" value="Thioredoxin-like"/>
    <property type="match status" value="1"/>
</dbReference>
<evidence type="ECO:0000259" key="1">
    <source>
        <dbReference type="PROSITE" id="PS50404"/>
    </source>
</evidence>
<dbReference type="InterPro" id="IPR004045">
    <property type="entry name" value="Glutathione_S-Trfase_N"/>
</dbReference>
<dbReference type="EMBL" id="ML987192">
    <property type="protein sequence ID" value="KAF2252090.1"/>
    <property type="molecule type" value="Genomic_DNA"/>
</dbReference>
<organism evidence="2 3">
    <name type="scientific">Trematosphaeria pertusa</name>
    <dbReference type="NCBI Taxonomy" id="390896"/>
    <lineage>
        <taxon>Eukaryota</taxon>
        <taxon>Fungi</taxon>
        <taxon>Dikarya</taxon>
        <taxon>Ascomycota</taxon>
        <taxon>Pezizomycotina</taxon>
        <taxon>Dothideomycetes</taxon>
        <taxon>Pleosporomycetidae</taxon>
        <taxon>Pleosporales</taxon>
        <taxon>Massarineae</taxon>
        <taxon>Trematosphaeriaceae</taxon>
        <taxon>Trematosphaeria</taxon>
    </lineage>
</organism>
<dbReference type="AlphaFoldDB" id="A0A6A6IR77"/>
<dbReference type="Pfam" id="PF25907">
    <property type="entry name" value="DUF7962"/>
    <property type="match status" value="1"/>
</dbReference>
<dbReference type="OrthoDB" id="202840at2759"/>
<dbReference type="PROSITE" id="PS50404">
    <property type="entry name" value="GST_NTER"/>
    <property type="match status" value="1"/>
</dbReference>
<dbReference type="InterPro" id="IPR036249">
    <property type="entry name" value="Thioredoxin-like_sf"/>
</dbReference>
<dbReference type="SUPFAM" id="SSF47616">
    <property type="entry name" value="GST C-terminal domain-like"/>
    <property type="match status" value="1"/>
</dbReference>
<reference evidence="2" key="1">
    <citation type="journal article" date="2020" name="Stud. Mycol.">
        <title>101 Dothideomycetes genomes: a test case for predicting lifestyles and emergence of pathogens.</title>
        <authorList>
            <person name="Haridas S."/>
            <person name="Albert R."/>
            <person name="Binder M."/>
            <person name="Bloem J."/>
            <person name="Labutti K."/>
            <person name="Salamov A."/>
            <person name="Andreopoulos B."/>
            <person name="Baker S."/>
            <person name="Barry K."/>
            <person name="Bills G."/>
            <person name="Bluhm B."/>
            <person name="Cannon C."/>
            <person name="Castanera R."/>
            <person name="Culley D."/>
            <person name="Daum C."/>
            <person name="Ezra D."/>
            <person name="Gonzalez J."/>
            <person name="Henrissat B."/>
            <person name="Kuo A."/>
            <person name="Liang C."/>
            <person name="Lipzen A."/>
            <person name="Lutzoni F."/>
            <person name="Magnuson J."/>
            <person name="Mondo S."/>
            <person name="Nolan M."/>
            <person name="Ohm R."/>
            <person name="Pangilinan J."/>
            <person name="Park H.-J."/>
            <person name="Ramirez L."/>
            <person name="Alfaro M."/>
            <person name="Sun H."/>
            <person name="Tritt A."/>
            <person name="Yoshinaga Y."/>
            <person name="Zwiers L.-H."/>
            <person name="Turgeon B."/>
            <person name="Goodwin S."/>
            <person name="Spatafora J."/>
            <person name="Crous P."/>
            <person name="Grigoriev I."/>
        </authorList>
    </citation>
    <scope>NUCLEOTIDE SEQUENCE</scope>
    <source>
        <strain evidence="2">CBS 122368</strain>
    </source>
</reference>
<feature type="domain" description="GST N-terminal" evidence="1">
    <location>
        <begin position="10"/>
        <end position="89"/>
    </location>
</feature>
<dbReference type="Proteomes" id="UP000800094">
    <property type="component" value="Unassembled WGS sequence"/>
</dbReference>
<dbReference type="RefSeq" id="XP_033687094.1">
    <property type="nucleotide sequence ID" value="XM_033832965.1"/>
</dbReference>
<dbReference type="GeneID" id="54586295"/>
<evidence type="ECO:0000313" key="2">
    <source>
        <dbReference type="EMBL" id="KAF2252090.1"/>
    </source>
</evidence>
<name>A0A6A6IR77_9PLEO</name>
<dbReference type="Pfam" id="PF13417">
    <property type="entry name" value="GST_N_3"/>
    <property type="match status" value="1"/>
</dbReference>
<dbReference type="InterPro" id="IPR036282">
    <property type="entry name" value="Glutathione-S-Trfase_C_sf"/>
</dbReference>
<protein>
    <recommendedName>
        <fullName evidence="1">GST N-terminal domain-containing protein</fullName>
    </recommendedName>
</protein>
<dbReference type="CDD" id="cd00570">
    <property type="entry name" value="GST_N_family"/>
    <property type="match status" value="1"/>
</dbReference>
<proteinExistence type="predicted"/>
<dbReference type="Gene3D" id="3.40.30.110">
    <property type="match status" value="2"/>
</dbReference>
<sequence length="338" mass="37277">MESPSAAPPNGIVLFTYPLSAFGRRVTYYLQLRGIAYAYCEQPFMLPRPDMAKLGVKYRKVPILAIGRDIYVDSRLILRTLEEKFPEGKLGSDKPEEKFIEKLLEKYMIEAPPVLGSMVGLVPPHLLDVPGFAEDRVGLCDTEWTQEAIIKGQPECLVYMRRLFDFFETTILADGRNWVLNTDKLSLADIEASWPLDWLIDLKAPMPPHIVSEKQFPKVYAWISRFRAALDEAQASSAPKVVTLHGDAATDFILQSDFTQSGGTVDGGDPLGLKAGTEVEVYPSDWASAHRDSGRLIALAPDEVTIAAQSGGGGQEVHIHAPRTGFKVTEIAGSSTRV</sequence>
<evidence type="ECO:0000313" key="3">
    <source>
        <dbReference type="Proteomes" id="UP000800094"/>
    </source>
</evidence>
<gene>
    <name evidence="2" type="ORF">BU26DRAFT_561862</name>
</gene>
<keyword evidence="3" id="KW-1185">Reference proteome</keyword>
<dbReference type="InterPro" id="IPR058268">
    <property type="entry name" value="DUF7962"/>
</dbReference>